<name>A0ABQ5J366_9ASTR</name>
<sequence length="288" mass="32165">MQASDGNIENVVPATSTYQRNLPNHTAKTMVHNLSPTTGFEWGCFSIVSDSTADNSRHLKKILQWSSMLDMNLVRESVPSFDQTRLVLEFIWNSNIQERTKDLEVVQYVKEYKHKGKYEAATTTGKTLINEENRKMSGSGSVAKKVELKANKCDIHPDDGLEQKLQDPIATGSSGKNVCQGITLDAGRGIRGFYLGMKMGEVLDDVVNITFLNCIKAESTYQPVSQEAKGPHSLPQSFALQKYSPNAVGPVMITKIMLKVTEKLESNLHMELSKAKKFKLLYQPYNTL</sequence>
<proteinExistence type="predicted"/>
<comment type="caution">
    <text evidence="1">The sequence shown here is derived from an EMBL/GenBank/DDBJ whole genome shotgun (WGS) entry which is preliminary data.</text>
</comment>
<dbReference type="Proteomes" id="UP001151760">
    <property type="component" value="Unassembled WGS sequence"/>
</dbReference>
<evidence type="ECO:0000313" key="2">
    <source>
        <dbReference type="Proteomes" id="UP001151760"/>
    </source>
</evidence>
<keyword evidence="2" id="KW-1185">Reference proteome</keyword>
<organism evidence="1 2">
    <name type="scientific">Tanacetum coccineum</name>
    <dbReference type="NCBI Taxonomy" id="301880"/>
    <lineage>
        <taxon>Eukaryota</taxon>
        <taxon>Viridiplantae</taxon>
        <taxon>Streptophyta</taxon>
        <taxon>Embryophyta</taxon>
        <taxon>Tracheophyta</taxon>
        <taxon>Spermatophyta</taxon>
        <taxon>Magnoliopsida</taxon>
        <taxon>eudicotyledons</taxon>
        <taxon>Gunneridae</taxon>
        <taxon>Pentapetalae</taxon>
        <taxon>asterids</taxon>
        <taxon>campanulids</taxon>
        <taxon>Asterales</taxon>
        <taxon>Asteraceae</taxon>
        <taxon>Asteroideae</taxon>
        <taxon>Anthemideae</taxon>
        <taxon>Anthemidinae</taxon>
        <taxon>Tanacetum</taxon>
    </lineage>
</organism>
<reference evidence="1" key="1">
    <citation type="journal article" date="2022" name="Int. J. Mol. Sci.">
        <title>Draft Genome of Tanacetum Coccineum: Genomic Comparison of Closely Related Tanacetum-Family Plants.</title>
        <authorList>
            <person name="Yamashiro T."/>
            <person name="Shiraishi A."/>
            <person name="Nakayama K."/>
            <person name="Satake H."/>
        </authorList>
    </citation>
    <scope>NUCLEOTIDE SEQUENCE</scope>
</reference>
<accession>A0ABQ5J366</accession>
<dbReference type="EMBL" id="BQNB010021491">
    <property type="protein sequence ID" value="GJU06952.1"/>
    <property type="molecule type" value="Genomic_DNA"/>
</dbReference>
<evidence type="ECO:0000313" key="1">
    <source>
        <dbReference type="EMBL" id="GJU06952.1"/>
    </source>
</evidence>
<reference evidence="1" key="2">
    <citation type="submission" date="2022-01" db="EMBL/GenBank/DDBJ databases">
        <authorList>
            <person name="Yamashiro T."/>
            <person name="Shiraishi A."/>
            <person name="Satake H."/>
            <person name="Nakayama K."/>
        </authorList>
    </citation>
    <scope>NUCLEOTIDE SEQUENCE</scope>
</reference>
<gene>
    <name evidence="1" type="ORF">Tco_1123382</name>
</gene>
<protein>
    <submittedName>
        <fullName evidence="1">Uncharacterized protein</fullName>
    </submittedName>
</protein>